<keyword evidence="2" id="KW-1185">Reference proteome</keyword>
<organism evidence="1 2">
    <name type="scientific">Sclerotinia sclerotiorum (strain ATCC 18683 / 1980 / Ss-1)</name>
    <name type="common">White mold</name>
    <name type="synonym">Whetzelinia sclerotiorum</name>
    <dbReference type="NCBI Taxonomy" id="665079"/>
    <lineage>
        <taxon>Eukaryota</taxon>
        <taxon>Fungi</taxon>
        <taxon>Dikarya</taxon>
        <taxon>Ascomycota</taxon>
        <taxon>Pezizomycotina</taxon>
        <taxon>Leotiomycetes</taxon>
        <taxon>Helotiales</taxon>
        <taxon>Sclerotiniaceae</taxon>
        <taxon>Sclerotinia</taxon>
    </lineage>
</organism>
<reference evidence="2" key="1">
    <citation type="journal article" date="2011" name="PLoS Genet.">
        <title>Genomic analysis of the necrotrophic fungal pathogens Sclerotinia sclerotiorum and Botrytis cinerea.</title>
        <authorList>
            <person name="Amselem J."/>
            <person name="Cuomo C.A."/>
            <person name="van Kan J.A."/>
            <person name="Viaud M."/>
            <person name="Benito E.P."/>
            <person name="Couloux A."/>
            <person name="Coutinho P.M."/>
            <person name="de Vries R.P."/>
            <person name="Dyer P.S."/>
            <person name="Fillinger S."/>
            <person name="Fournier E."/>
            <person name="Gout L."/>
            <person name="Hahn M."/>
            <person name="Kohn L."/>
            <person name="Lapalu N."/>
            <person name="Plummer K.M."/>
            <person name="Pradier J.M."/>
            <person name="Quevillon E."/>
            <person name="Sharon A."/>
            <person name="Simon A."/>
            <person name="ten Have A."/>
            <person name="Tudzynski B."/>
            <person name="Tudzynski P."/>
            <person name="Wincker P."/>
            <person name="Andrew M."/>
            <person name="Anthouard V."/>
            <person name="Beever R.E."/>
            <person name="Beffa R."/>
            <person name="Benoit I."/>
            <person name="Bouzid O."/>
            <person name="Brault B."/>
            <person name="Chen Z."/>
            <person name="Choquer M."/>
            <person name="Collemare J."/>
            <person name="Cotton P."/>
            <person name="Danchin E.G."/>
            <person name="Da Silva C."/>
            <person name="Gautier A."/>
            <person name="Giraud C."/>
            <person name="Giraud T."/>
            <person name="Gonzalez C."/>
            <person name="Grossetete S."/>
            <person name="Guldener U."/>
            <person name="Henrissat B."/>
            <person name="Howlett B.J."/>
            <person name="Kodira C."/>
            <person name="Kretschmer M."/>
            <person name="Lappartient A."/>
            <person name="Leroch M."/>
            <person name="Levis C."/>
            <person name="Mauceli E."/>
            <person name="Neuveglise C."/>
            <person name="Oeser B."/>
            <person name="Pearson M."/>
            <person name="Poulain J."/>
            <person name="Poussereau N."/>
            <person name="Quesneville H."/>
            <person name="Rascle C."/>
            <person name="Schumacher J."/>
            <person name="Segurens B."/>
            <person name="Sexton A."/>
            <person name="Silva E."/>
            <person name="Sirven C."/>
            <person name="Soanes D.M."/>
            <person name="Talbot N.J."/>
            <person name="Templeton M."/>
            <person name="Yandava C."/>
            <person name="Yarden O."/>
            <person name="Zeng Q."/>
            <person name="Rollins J.A."/>
            <person name="Lebrun M.H."/>
            <person name="Dickman M."/>
        </authorList>
    </citation>
    <scope>NUCLEOTIDE SEQUENCE [LARGE SCALE GENOMIC DNA]</scope>
    <source>
        <strain evidence="2">ATCC 18683 / 1980 / Ss-1</strain>
    </source>
</reference>
<dbReference type="EMBL" id="CH476629">
    <property type="protein sequence ID" value="EDO04711.1"/>
    <property type="molecule type" value="Genomic_DNA"/>
</dbReference>
<dbReference type="GeneID" id="5487994"/>
<protein>
    <submittedName>
        <fullName evidence="1">Uncharacterized protein</fullName>
    </submittedName>
</protein>
<dbReference type="AlphaFoldDB" id="A7EPE5"/>
<dbReference type="HOGENOM" id="CLU_2851085_0_0_1"/>
<evidence type="ECO:0000313" key="1">
    <source>
        <dbReference type="EMBL" id="EDO04711.1"/>
    </source>
</evidence>
<proteinExistence type="predicted"/>
<accession>A7EPE5</accession>
<name>A7EPE5_SCLS1</name>
<dbReference type="KEGG" id="ssl:SS1G_07194"/>
<dbReference type="InParanoid" id="A7EPE5"/>
<gene>
    <name evidence="1" type="ORF">SS1G_07194</name>
</gene>
<sequence length="65" mass="7503">MIDVKSDGRYFPADKRMDPGYAAAYVWWKSREGYESYDEGEQEPGAFDEIEPISISMMILSITMK</sequence>
<dbReference type="RefSeq" id="XP_001591748.1">
    <property type="nucleotide sequence ID" value="XM_001591698.1"/>
</dbReference>
<dbReference type="Proteomes" id="UP000001312">
    <property type="component" value="Unassembled WGS sequence"/>
</dbReference>
<evidence type="ECO:0000313" key="2">
    <source>
        <dbReference type="Proteomes" id="UP000001312"/>
    </source>
</evidence>